<evidence type="ECO:0000313" key="5">
    <source>
        <dbReference type="EMBL" id="KIM28425.1"/>
    </source>
</evidence>
<feature type="compositionally biased region" description="Low complexity" evidence="3">
    <location>
        <begin position="1457"/>
        <end position="1472"/>
    </location>
</feature>
<dbReference type="InterPro" id="IPR016035">
    <property type="entry name" value="Acyl_Trfase/lysoPLipase"/>
</dbReference>
<dbReference type="Gene3D" id="3.40.1090.10">
    <property type="entry name" value="Cytosolic phospholipase A2 catalytic domain"/>
    <property type="match status" value="1"/>
</dbReference>
<evidence type="ECO:0000313" key="6">
    <source>
        <dbReference type="Proteomes" id="UP000054097"/>
    </source>
</evidence>
<reference evidence="6" key="2">
    <citation type="submission" date="2015-01" db="EMBL/GenBank/DDBJ databases">
        <title>Evolutionary Origins and Diversification of the Mycorrhizal Mutualists.</title>
        <authorList>
            <consortium name="DOE Joint Genome Institute"/>
            <consortium name="Mycorrhizal Genomics Consortium"/>
            <person name="Kohler A."/>
            <person name="Kuo A."/>
            <person name="Nagy L.G."/>
            <person name="Floudas D."/>
            <person name="Copeland A."/>
            <person name="Barry K.W."/>
            <person name="Cichocki N."/>
            <person name="Veneault-Fourrey C."/>
            <person name="LaButti K."/>
            <person name="Lindquist E.A."/>
            <person name="Lipzen A."/>
            <person name="Lundell T."/>
            <person name="Morin E."/>
            <person name="Murat C."/>
            <person name="Riley R."/>
            <person name="Ohm R."/>
            <person name="Sun H."/>
            <person name="Tunlid A."/>
            <person name="Henrissat B."/>
            <person name="Grigoriev I.V."/>
            <person name="Hibbett D.S."/>
            <person name="Martin F."/>
        </authorList>
    </citation>
    <scope>NUCLEOTIDE SEQUENCE [LARGE SCALE GENOMIC DNA]</scope>
    <source>
        <strain evidence="6">MAFF 305830</strain>
    </source>
</reference>
<evidence type="ECO:0000256" key="3">
    <source>
        <dbReference type="SAM" id="MobiDB-lite"/>
    </source>
</evidence>
<dbReference type="HOGENOM" id="CLU_002693_0_0_1"/>
<evidence type="ECO:0000256" key="1">
    <source>
        <dbReference type="ARBA" id="ARBA00023098"/>
    </source>
</evidence>
<proteinExistence type="predicted"/>
<protein>
    <recommendedName>
        <fullName evidence="4">PNPLA domain-containing protein</fullName>
    </recommendedName>
</protein>
<dbReference type="InterPro" id="IPR053137">
    <property type="entry name" value="NLR-like"/>
</dbReference>
<dbReference type="Gene3D" id="3.40.50.300">
    <property type="entry name" value="P-loop containing nucleotide triphosphate hydrolases"/>
    <property type="match status" value="1"/>
</dbReference>
<dbReference type="InterPro" id="IPR002641">
    <property type="entry name" value="PNPLA_dom"/>
</dbReference>
<feature type="region of interest" description="Disordered" evidence="3">
    <location>
        <begin position="502"/>
        <end position="530"/>
    </location>
</feature>
<evidence type="ECO:0000259" key="4">
    <source>
        <dbReference type="PROSITE" id="PS51635"/>
    </source>
</evidence>
<dbReference type="Gene3D" id="1.25.40.10">
    <property type="entry name" value="Tetratricopeptide repeat domain"/>
    <property type="match status" value="5"/>
</dbReference>
<dbReference type="Pfam" id="PF13374">
    <property type="entry name" value="TPR_10"/>
    <property type="match status" value="3"/>
</dbReference>
<dbReference type="SUPFAM" id="SSF52540">
    <property type="entry name" value="P-loop containing nucleoside triphosphate hydrolases"/>
    <property type="match status" value="1"/>
</dbReference>
<dbReference type="InterPro" id="IPR019734">
    <property type="entry name" value="TPR_rpt"/>
</dbReference>
<keyword evidence="6" id="KW-1185">Reference proteome</keyword>
<feature type="region of interest" description="Disordered" evidence="3">
    <location>
        <begin position="1448"/>
        <end position="1542"/>
    </location>
</feature>
<dbReference type="InterPro" id="IPR027417">
    <property type="entry name" value="P-loop_NTPase"/>
</dbReference>
<dbReference type="OrthoDB" id="407298at2759"/>
<dbReference type="Proteomes" id="UP000054097">
    <property type="component" value="Unassembled WGS sequence"/>
</dbReference>
<evidence type="ECO:0000256" key="2">
    <source>
        <dbReference type="PROSITE-ProRule" id="PRU01161"/>
    </source>
</evidence>
<organism evidence="5 6">
    <name type="scientific">Serendipita vermifera MAFF 305830</name>
    <dbReference type="NCBI Taxonomy" id="933852"/>
    <lineage>
        <taxon>Eukaryota</taxon>
        <taxon>Fungi</taxon>
        <taxon>Dikarya</taxon>
        <taxon>Basidiomycota</taxon>
        <taxon>Agaricomycotina</taxon>
        <taxon>Agaricomycetes</taxon>
        <taxon>Sebacinales</taxon>
        <taxon>Serendipitaceae</taxon>
        <taxon>Serendipita</taxon>
    </lineage>
</organism>
<dbReference type="PANTHER" id="PTHR46082:SF6">
    <property type="entry name" value="AAA+ ATPASE DOMAIN-CONTAINING PROTEIN-RELATED"/>
    <property type="match status" value="1"/>
</dbReference>
<gene>
    <name evidence="5" type="ORF">M408DRAFT_141107</name>
</gene>
<dbReference type="Pfam" id="PF13424">
    <property type="entry name" value="TPR_12"/>
    <property type="match status" value="3"/>
</dbReference>
<dbReference type="PROSITE" id="PS51635">
    <property type="entry name" value="PNPLA"/>
    <property type="match status" value="1"/>
</dbReference>
<name>A0A0C3AV42_SERVB</name>
<keyword evidence="1" id="KW-0443">Lipid metabolism</keyword>
<dbReference type="EMBL" id="KN824293">
    <property type="protein sequence ID" value="KIM28425.1"/>
    <property type="molecule type" value="Genomic_DNA"/>
</dbReference>
<dbReference type="STRING" id="933852.A0A0C3AV42"/>
<feature type="domain" description="PNPLA" evidence="4">
    <location>
        <begin position="1"/>
        <end position="184"/>
    </location>
</feature>
<reference evidence="5 6" key="1">
    <citation type="submission" date="2014-04" db="EMBL/GenBank/DDBJ databases">
        <authorList>
            <consortium name="DOE Joint Genome Institute"/>
            <person name="Kuo A."/>
            <person name="Zuccaro A."/>
            <person name="Kohler A."/>
            <person name="Nagy L.G."/>
            <person name="Floudas D."/>
            <person name="Copeland A."/>
            <person name="Barry K.W."/>
            <person name="Cichocki N."/>
            <person name="Veneault-Fourrey C."/>
            <person name="LaButti K."/>
            <person name="Lindquist E.A."/>
            <person name="Lipzen A."/>
            <person name="Lundell T."/>
            <person name="Morin E."/>
            <person name="Murat C."/>
            <person name="Sun H."/>
            <person name="Tunlid A."/>
            <person name="Henrissat B."/>
            <person name="Grigoriev I.V."/>
            <person name="Hibbett D.S."/>
            <person name="Martin F."/>
            <person name="Nordberg H.P."/>
            <person name="Cantor M.N."/>
            <person name="Hua S.X."/>
        </authorList>
    </citation>
    <scope>NUCLEOTIDE SEQUENCE [LARGE SCALE GENOMIC DNA]</scope>
    <source>
        <strain evidence="5 6">MAFF 305830</strain>
    </source>
</reference>
<feature type="compositionally biased region" description="Polar residues" evidence="3">
    <location>
        <begin position="1492"/>
        <end position="1518"/>
    </location>
</feature>
<dbReference type="InterPro" id="IPR011990">
    <property type="entry name" value="TPR-like_helical_dom_sf"/>
</dbReference>
<dbReference type="SUPFAM" id="SSF48452">
    <property type="entry name" value="TPR-like"/>
    <property type="match status" value="5"/>
</dbReference>
<accession>A0A0C3AV42</accession>
<sequence>MSELKILDEFMQRVQYDVGEPLRPCDYFHSITGVGASGVVAILLGVLGRTIEETSGAFLQLCKQVFPTEEITAEARSAKLEDGTRQLLREFGLPENCRLRGDLHGTSECKVSIAYMAAMDMTNCRMLRNYESHHSSYNPTIIEAIRIAWATPGLFAPIRVGTQILQEDLVSAVDGFNNPTFQAVKEAYEIFGSDERMACLLSIGAGKPMVRSLSIDRQDLLQRGLRDTEMTVEQMRRRYGSLQVYFRLSVDRDLEFDRPSFTVDKRTERIMSHTSTYLETHDAFSTMDHCVKSSRQASRVTIDHLYHTRTGNSRSSHGLPPLSTFFVVRHQPMDDIIKSLQNTSSDGQRVAVVVGMGGSGKTQVALKYGYECDDLYDHILFVDASSPESLQTGLHARVRKLDPLLNPKTPVEALQLLAHPEGNISRNWLIIMDNADNSNIDIRKFFPDCDHGAILITSRNPTLGNLSQDGPILLDVMSREEAVELLLATALGLSSHRTNSDRLSKGVVSVPRQSERDKASTMSGPPVRITDEDRRHAGDIVALLGFLPVAIVQAGCYIRMQKCLPEYAARLQANRSTLLRKPAQAQRDRLKYDHSVYAAFDATLSALSSSALQLLGILSFVHFADFPRPLFVVAASYGFAYEPQYLLERGEDFQASIDLLKSIFCPDGKWDETALDQILEELQQYSMVTLVPVYSTVTYSTVTLRFHPLLHAWAKDRLSETEATAFRAAAVRLLSCGTNYDDEYLWEYLLPHFKYISPFDGDLHVNDRGALAAVVGQHMSSHELVRIWEDLYSRVKQIYGETHVQTSQAALELADAYGQDGDREKMEEMEREVVRVRTALLGEEHPSTLRAIGNLARTLRGNEDYDAAAELEVKVLDSIRKLNTGDHRALVQALTDLAWTRTGQGLDEPAITLLHEALEAVIALKGKAHPLTIRVMEQLSNCYANREDTDQVEQLGKEIHTLQKQFHGDRHTKTFDAVAFLASAYSKQAKYADAEAHWREVLEGRRETLGDSHLSTLHAMHQLGVAIFGQEHYMEAKAVWEEEVQIRTEVNGPTDEQTLEAIFWVARCLYGQEQYGEAESLWRQELSERRKIHGNLHRDTFDSLRWLGHAVDAQGNYEEAIEIWQEEVAGRQILMGNEDVSTLESLGNLAAALFDLDEYTEAENLRRVQWDGSQRQLGEFHSETLQALYCLARCLYEQGRYSEAQDLWMEEIAKRRTIDDQPNEDVYNAQYWVARSLFEQELYEEAEEVFGETLAGRRELCGEREPDTVDTIHWLARAMYAQCRYEESEELWRQALPISQEVCGEQDETTLNIIEWLSNTLFEQEEYDECEELRRELLESRRETFGQLESNTMAAMFQLAQVLFELEKYGEAEQVSREELQCRREVHGDHHKDTHDAMHWLGRALYDQGKYEESRRLWEEEVEGRKALDGPEDPVTLQAIEWLAKIDAKQQEDPIIDRPSASSDSRSATPDASIPPQLQPDPDASQELVSPVPSSASPRTPQSFATSQLSSPNSSTRATFPWLQRIQQSGKKRLDRISRILP</sequence>
<dbReference type="GO" id="GO:0046486">
    <property type="term" value="P:glycerolipid metabolic process"/>
    <property type="evidence" value="ECO:0007669"/>
    <property type="project" value="UniProtKB-ARBA"/>
</dbReference>
<dbReference type="PANTHER" id="PTHR46082">
    <property type="entry name" value="ATP/GTP-BINDING PROTEIN-RELATED"/>
    <property type="match status" value="1"/>
</dbReference>
<dbReference type="SMART" id="SM00028">
    <property type="entry name" value="TPR"/>
    <property type="match status" value="5"/>
</dbReference>
<comment type="caution">
    <text evidence="2">Lacks conserved residue(s) required for the propagation of feature annotation.</text>
</comment>
<dbReference type="SUPFAM" id="SSF52151">
    <property type="entry name" value="FabD/lysophospholipase-like"/>
    <property type="match status" value="1"/>
</dbReference>